<dbReference type="Pfam" id="PF00763">
    <property type="entry name" value="THF_DHG_CYH"/>
    <property type="match status" value="1"/>
</dbReference>
<feature type="disulfide bond" evidence="27">
    <location>
        <begin position="782"/>
        <end position="791"/>
    </location>
</feature>
<comment type="caution">
    <text evidence="27">Lacks conserved residue(s) required for the propagation of feature annotation.</text>
</comment>
<comment type="function">
    <text evidence="24">Ligand of the EGF receptor/EGFR and ERBB4. Stimulates EGFR and ERBB4 tyrosine phosphorylation. Contributes to inflammation, wound healing, tissue repair, and oocyte maturation by regulating angiogenesis and vascular remodeling and by stimulating cell proliferation.</text>
</comment>
<evidence type="ECO:0000256" key="15">
    <source>
        <dbReference type="ARBA" id="ARBA00022989"/>
    </source>
</evidence>
<feature type="domain" description="EGF-like" evidence="29">
    <location>
        <begin position="388"/>
        <end position="428"/>
    </location>
</feature>
<keyword evidence="5" id="KW-0217">Developmental protein</keyword>
<dbReference type="FunFam" id="2.10.25.10:FF:000641">
    <property type="entry name" value="epigen isoform X4"/>
    <property type="match status" value="1"/>
</dbReference>
<dbReference type="GO" id="GO:0005886">
    <property type="term" value="C:plasma membrane"/>
    <property type="evidence" value="ECO:0007669"/>
    <property type="project" value="UniProtKB-SubCell"/>
</dbReference>
<dbReference type="SUPFAM" id="SSF51735">
    <property type="entry name" value="NAD(P)-binding Rossmann-fold domains"/>
    <property type="match status" value="1"/>
</dbReference>
<dbReference type="GO" id="GO:0051781">
    <property type="term" value="P:positive regulation of cell division"/>
    <property type="evidence" value="ECO:0007669"/>
    <property type="project" value="UniProtKB-KW"/>
</dbReference>
<dbReference type="InterPro" id="IPR036291">
    <property type="entry name" value="NAD(P)-bd_dom_sf"/>
</dbReference>
<evidence type="ECO:0000256" key="2">
    <source>
        <dbReference type="ARBA" id="ARBA00004251"/>
    </source>
</evidence>
<dbReference type="GO" id="GO:0035999">
    <property type="term" value="P:tetrahydrofolate interconversion"/>
    <property type="evidence" value="ECO:0007669"/>
    <property type="project" value="TreeGrafter"/>
</dbReference>
<evidence type="ECO:0000256" key="10">
    <source>
        <dbReference type="ARBA" id="ARBA00022657"/>
    </source>
</evidence>
<dbReference type="GO" id="GO:0004477">
    <property type="term" value="F:methenyltetrahydrofolate cyclohydrolase activity"/>
    <property type="evidence" value="ECO:0007669"/>
    <property type="project" value="UniProtKB-EC"/>
</dbReference>
<keyword evidence="19 27" id="KW-1015">Disulfide bond</keyword>
<keyword evidence="14" id="KW-0378">Hydrolase</keyword>
<evidence type="ECO:0000256" key="12">
    <source>
        <dbReference type="ARBA" id="ARBA00022729"/>
    </source>
</evidence>
<dbReference type="EC" id="3.5.4.9" evidence="4"/>
<dbReference type="GO" id="GO:0030154">
    <property type="term" value="P:cell differentiation"/>
    <property type="evidence" value="ECO:0007669"/>
    <property type="project" value="UniProtKB-KW"/>
</dbReference>
<feature type="domain" description="EGF-like" evidence="29">
    <location>
        <begin position="752"/>
        <end position="792"/>
    </location>
</feature>
<evidence type="ECO:0000256" key="14">
    <source>
        <dbReference type="ARBA" id="ARBA00022801"/>
    </source>
</evidence>
<dbReference type="Proteomes" id="UP000269221">
    <property type="component" value="Unassembled WGS sequence"/>
</dbReference>
<keyword evidence="10" id="KW-0037">Angiogenesis</keyword>
<keyword evidence="13" id="KW-0221">Differentiation</keyword>
<feature type="transmembrane region" description="Helical" evidence="28">
    <location>
        <begin position="805"/>
        <end position="827"/>
    </location>
</feature>
<sequence>MAAELLALQAARDAGGKVQVRQAESRSEEQKEKNAVVAAATDEATVISGTQLAHQVLKEVRRDVESWMSAGNQRPHLTVILVGDNPASHIYVRNKIKAAAAVGISSEIILRPKDISQEELLDMTVKLNKDSRVSGLLVQLPLPDHIDERTVCNAIAPEKDVDGFHIMNIGRLCLDQPSIIPATAAAVWEIIKRTGIQTFGKNVLVAGRSKNVGMPISMLLHTDGEHERPGVASRDKSDHPVLLLTYQSDATVTITHRYTPKEQLKILTQLADIVIVAAGIPKLITTDMVKEGAAVIDVGINHIHDPLTGKTKLVGDVDFEEVKKKAAFITPVPGGSGHISTPQGDQSYLFQAACDQGSWTVFGAVESRLVQEACLTVDYTEQPKLLKLMQTCLEEHHSYCINGLCAFHSELRKPICKCLAGYNGERCEHLTLNSYAHNSYERYIAVGIGVGILTSGILAIIYCYVRKRLWHCMFTGVSRRDALQEGKLEEGLQVALSVVVIFGNSASQGASAPGVHGWRAGDSHRCVAAKTWSLRIAGVPAVEVERGLEHRTWNQCSSMPPAGMHKTGCESYRRQLNIAQTCRSYRDLWDATRLPYNDPIDAARPLGKLALKPSPAAFTQAMLWASSVGESSQLQKLSCDNKTGCGLLQLDTSPPPYWERVTLLYDISYLKVSSEHIISCCTASHLPGQQAKHLVVCESAMLCTKLTLVGTGYLLQVVLGTTVIPLCGPGEMENCTTALIQTENSPRVAQVGITRCKPEMKDYCFHGQCVYIVDLDEHYCRCDVGFSGVRCVHSELVRQPLSKEYVALTVIVVLLFLAALSLAGYYICRRYRNKRRQPNASEYKEVGAL</sequence>
<evidence type="ECO:0000256" key="13">
    <source>
        <dbReference type="ARBA" id="ARBA00022782"/>
    </source>
</evidence>
<dbReference type="InterPro" id="IPR000742">
    <property type="entry name" value="EGF"/>
</dbReference>
<evidence type="ECO:0000256" key="5">
    <source>
        <dbReference type="ARBA" id="ARBA00022473"/>
    </source>
</evidence>
<dbReference type="CDD" id="cd01080">
    <property type="entry name" value="NAD_bind_m-THF_DH_Cyclohyd"/>
    <property type="match status" value="1"/>
</dbReference>
<evidence type="ECO:0000256" key="26">
    <source>
        <dbReference type="ARBA" id="ARBA00069823"/>
    </source>
</evidence>
<evidence type="ECO:0000256" key="1">
    <source>
        <dbReference type="ARBA" id="ARBA00004239"/>
    </source>
</evidence>
<dbReference type="AlphaFoldDB" id="A0A3M0KKM8"/>
<keyword evidence="31" id="KW-1185">Reference proteome</keyword>
<dbReference type="GO" id="GO:0004487">
    <property type="term" value="F:methylenetetrahydrofolate dehydrogenase (NAD+) activity"/>
    <property type="evidence" value="ECO:0007669"/>
    <property type="project" value="TreeGrafter"/>
</dbReference>
<evidence type="ECO:0000256" key="25">
    <source>
        <dbReference type="ARBA" id="ARBA00063711"/>
    </source>
</evidence>
<evidence type="ECO:0000256" key="24">
    <source>
        <dbReference type="ARBA" id="ARBA00053614"/>
    </source>
</evidence>
<keyword evidence="12" id="KW-0732">Signal</keyword>
<evidence type="ECO:0000256" key="7">
    <source>
        <dbReference type="ARBA" id="ARBA00022525"/>
    </source>
</evidence>
<keyword evidence="11 28" id="KW-0812">Transmembrane</keyword>
<dbReference type="GO" id="GO:0045740">
    <property type="term" value="P:positive regulation of DNA replication"/>
    <property type="evidence" value="ECO:0007669"/>
    <property type="project" value="UniProtKB-ARBA"/>
</dbReference>
<evidence type="ECO:0000256" key="17">
    <source>
        <dbReference type="ARBA" id="ARBA00023030"/>
    </source>
</evidence>
<keyword evidence="18 28" id="KW-0472">Membrane</keyword>
<comment type="catalytic activity">
    <reaction evidence="23">
        <text>(6R)-5,10-methenyltetrahydrofolate + H2O = (6R)-10-formyltetrahydrofolate + H(+)</text>
        <dbReference type="Rhea" id="RHEA:23700"/>
        <dbReference type="ChEBI" id="CHEBI:15377"/>
        <dbReference type="ChEBI" id="CHEBI:15378"/>
        <dbReference type="ChEBI" id="CHEBI:57455"/>
        <dbReference type="ChEBI" id="CHEBI:195366"/>
        <dbReference type="EC" id="3.5.4.9"/>
    </reaction>
</comment>
<reference evidence="30 31" key="1">
    <citation type="submission" date="2018-07" db="EMBL/GenBank/DDBJ databases">
        <title>A high quality draft genome assembly of the barn swallow (H. rustica rustica).</title>
        <authorList>
            <person name="Formenti G."/>
            <person name="Chiara M."/>
            <person name="Poveda L."/>
            <person name="Francoijs K.-J."/>
            <person name="Bonisoli-Alquati A."/>
            <person name="Canova L."/>
            <person name="Gianfranceschi L."/>
            <person name="Horner D.S."/>
            <person name="Saino N."/>
        </authorList>
    </citation>
    <scope>NUCLEOTIDE SEQUENCE [LARGE SCALE GENOMIC DNA]</scope>
    <source>
        <strain evidence="30">Chelidonia</strain>
        <tissue evidence="30">Blood</tissue>
    </source>
</reference>
<keyword evidence="6" id="KW-1003">Cell membrane</keyword>
<feature type="transmembrane region" description="Helical" evidence="28">
    <location>
        <begin position="443"/>
        <end position="465"/>
    </location>
</feature>
<evidence type="ECO:0000256" key="18">
    <source>
        <dbReference type="ARBA" id="ARBA00023136"/>
    </source>
</evidence>
<evidence type="ECO:0000256" key="6">
    <source>
        <dbReference type="ARBA" id="ARBA00022475"/>
    </source>
</evidence>
<evidence type="ECO:0000256" key="4">
    <source>
        <dbReference type="ARBA" id="ARBA00012776"/>
    </source>
</evidence>
<dbReference type="InterPro" id="IPR020630">
    <property type="entry name" value="THF_DH/CycHdrlase_cat_dom"/>
</dbReference>
<keyword evidence="16" id="KW-0560">Oxidoreductase</keyword>
<dbReference type="SUPFAM" id="SSF57196">
    <property type="entry name" value="EGF/Laminin"/>
    <property type="match status" value="2"/>
</dbReference>
<keyword evidence="17" id="KW-0339">Growth factor</keyword>
<dbReference type="InterPro" id="IPR020631">
    <property type="entry name" value="THF_DH/CycHdrlase_NAD-bd_dom"/>
</dbReference>
<dbReference type="HAMAP" id="MF_01576">
    <property type="entry name" value="THF_DHG_CYH"/>
    <property type="match status" value="1"/>
</dbReference>
<dbReference type="Gene3D" id="3.40.50.720">
    <property type="entry name" value="NAD(P)-binding Rossmann-like Domain"/>
    <property type="match status" value="1"/>
</dbReference>
<dbReference type="PANTHER" id="PTHR48099:SF7">
    <property type="entry name" value="BIFUNCTIONAL METHYLENETETRAHYDROFOLATE DEHYDROGENASE_CYCLOHYDROLASE 2, MITOCHONDRIAL"/>
    <property type="match status" value="1"/>
</dbReference>
<evidence type="ECO:0000256" key="23">
    <source>
        <dbReference type="ARBA" id="ARBA00036357"/>
    </source>
</evidence>
<dbReference type="FunFam" id="2.10.25.10:FF:000320">
    <property type="entry name" value="Proepiregulin"/>
    <property type="match status" value="1"/>
</dbReference>
<dbReference type="PROSITE" id="PS50026">
    <property type="entry name" value="EGF_3"/>
    <property type="match status" value="2"/>
</dbReference>
<comment type="subcellular location">
    <subcellularLocation>
        <location evidence="2">Cell membrane</location>
        <topology evidence="2">Single-pass type I membrane protein</topology>
    </subcellularLocation>
    <subcellularLocation>
        <location evidence="1">Secreted</location>
        <location evidence="1">Extracellular space</location>
    </subcellularLocation>
</comment>
<dbReference type="SMART" id="SM00181">
    <property type="entry name" value="EGF"/>
    <property type="match status" value="2"/>
</dbReference>
<dbReference type="Pfam" id="PF02882">
    <property type="entry name" value="THF_DHG_CYH_C"/>
    <property type="match status" value="1"/>
</dbReference>
<proteinExistence type="inferred from homology"/>
<evidence type="ECO:0000256" key="11">
    <source>
        <dbReference type="ARBA" id="ARBA00022692"/>
    </source>
</evidence>
<comment type="caution">
    <text evidence="30">The sequence shown here is derived from an EMBL/GenBank/DDBJ whole genome shotgun (WGS) entry which is preliminary data.</text>
</comment>
<comment type="subunit">
    <text evidence="25">Interacts with EGFR and ERBB4.</text>
</comment>
<dbReference type="InterPro" id="IPR000672">
    <property type="entry name" value="THF_DH/CycHdrlase"/>
</dbReference>
<evidence type="ECO:0000256" key="27">
    <source>
        <dbReference type="PROSITE-ProRule" id="PRU00076"/>
    </source>
</evidence>
<evidence type="ECO:0000256" key="21">
    <source>
        <dbReference type="ARBA" id="ARBA00023246"/>
    </source>
</evidence>
<evidence type="ECO:0000256" key="22">
    <source>
        <dbReference type="ARBA" id="ARBA00023268"/>
    </source>
</evidence>
<keyword evidence="21" id="KW-0497">Mitogen</keyword>
<dbReference type="GO" id="GO:0048513">
    <property type="term" value="P:animal organ development"/>
    <property type="evidence" value="ECO:0007669"/>
    <property type="project" value="UniProtKB-ARBA"/>
</dbReference>
<dbReference type="PROSITE" id="PS00022">
    <property type="entry name" value="EGF_1"/>
    <property type="match status" value="2"/>
</dbReference>
<dbReference type="GO" id="GO:0051240">
    <property type="term" value="P:positive regulation of multicellular organismal process"/>
    <property type="evidence" value="ECO:0007669"/>
    <property type="project" value="UniProtKB-ARBA"/>
</dbReference>
<evidence type="ECO:0000256" key="16">
    <source>
        <dbReference type="ARBA" id="ARBA00023002"/>
    </source>
</evidence>
<dbReference type="GO" id="GO:0007173">
    <property type="term" value="P:epidermal growth factor receptor signaling pathway"/>
    <property type="evidence" value="ECO:0007669"/>
    <property type="project" value="UniProtKB-ARBA"/>
</dbReference>
<keyword evidence="20" id="KW-0325">Glycoprotein</keyword>
<evidence type="ECO:0000313" key="31">
    <source>
        <dbReference type="Proteomes" id="UP000269221"/>
    </source>
</evidence>
<evidence type="ECO:0000256" key="9">
    <source>
        <dbReference type="ARBA" id="ARBA00022563"/>
    </source>
</evidence>
<dbReference type="GO" id="GO:0008284">
    <property type="term" value="P:positive regulation of cell population proliferation"/>
    <property type="evidence" value="ECO:0007669"/>
    <property type="project" value="UniProtKB-ARBA"/>
</dbReference>
<keyword evidence="7" id="KW-0964">Secreted</keyword>
<comment type="subunit">
    <text evidence="3">Homodimer.</text>
</comment>
<dbReference type="GO" id="GO:0001525">
    <property type="term" value="P:angiogenesis"/>
    <property type="evidence" value="ECO:0007669"/>
    <property type="project" value="UniProtKB-KW"/>
</dbReference>
<keyword evidence="8 27" id="KW-0245">EGF-like domain</keyword>
<dbReference type="PROSITE" id="PS01186">
    <property type="entry name" value="EGF_2"/>
    <property type="match status" value="2"/>
</dbReference>
<keyword evidence="9" id="KW-0554">One-carbon metabolism</keyword>
<keyword evidence="15 28" id="KW-1133">Transmembrane helix</keyword>
<dbReference type="EMBL" id="QRBI01000105">
    <property type="protein sequence ID" value="RMC13626.1"/>
    <property type="molecule type" value="Genomic_DNA"/>
</dbReference>
<name>A0A3M0KKM8_HIRRU</name>
<dbReference type="GO" id="GO:0005739">
    <property type="term" value="C:mitochondrion"/>
    <property type="evidence" value="ECO:0007669"/>
    <property type="project" value="TreeGrafter"/>
</dbReference>
<dbReference type="Gene3D" id="3.40.50.10860">
    <property type="entry name" value="Leucine Dehydrogenase, chain A, domain 1"/>
    <property type="match status" value="1"/>
</dbReference>
<evidence type="ECO:0000256" key="20">
    <source>
        <dbReference type="ARBA" id="ARBA00023180"/>
    </source>
</evidence>
<accession>A0A3M0KKM8</accession>
<dbReference type="Gene3D" id="2.10.25.10">
    <property type="entry name" value="Laminin"/>
    <property type="match status" value="2"/>
</dbReference>
<dbReference type="FunFam" id="3.40.50.720:FF:000070">
    <property type="entry name" value="probable bifunctional methylenetetrahydrofolate dehydrogenase/cyclohydrolase 2"/>
    <property type="match status" value="1"/>
</dbReference>
<evidence type="ECO:0000259" key="29">
    <source>
        <dbReference type="PROSITE" id="PS50026"/>
    </source>
</evidence>
<protein>
    <recommendedName>
        <fullName evidence="26">Proepiregulin</fullName>
        <ecNumber evidence="4">3.5.4.9</ecNumber>
    </recommendedName>
</protein>
<dbReference type="PANTHER" id="PTHR48099">
    <property type="entry name" value="C-1-TETRAHYDROFOLATE SYNTHASE, CYTOPLASMIC-RELATED"/>
    <property type="match status" value="1"/>
</dbReference>
<dbReference type="GO" id="GO:0005615">
    <property type="term" value="C:extracellular space"/>
    <property type="evidence" value="ECO:0007669"/>
    <property type="project" value="UniProtKB-ARBA"/>
</dbReference>
<dbReference type="OrthoDB" id="5126881at2759"/>
<dbReference type="PRINTS" id="PR00085">
    <property type="entry name" value="THFDHDRGNASE"/>
</dbReference>
<keyword evidence="22" id="KW-0511">Multifunctional enzyme</keyword>
<dbReference type="SUPFAM" id="SSF53223">
    <property type="entry name" value="Aminoacid dehydrogenase-like, N-terminal domain"/>
    <property type="match status" value="1"/>
</dbReference>
<organism evidence="30 31">
    <name type="scientific">Hirundo rustica rustica</name>
    <dbReference type="NCBI Taxonomy" id="333673"/>
    <lineage>
        <taxon>Eukaryota</taxon>
        <taxon>Metazoa</taxon>
        <taxon>Chordata</taxon>
        <taxon>Craniata</taxon>
        <taxon>Vertebrata</taxon>
        <taxon>Euteleostomi</taxon>
        <taxon>Archelosauria</taxon>
        <taxon>Archosauria</taxon>
        <taxon>Dinosauria</taxon>
        <taxon>Saurischia</taxon>
        <taxon>Theropoda</taxon>
        <taxon>Coelurosauria</taxon>
        <taxon>Aves</taxon>
        <taxon>Neognathae</taxon>
        <taxon>Neoaves</taxon>
        <taxon>Telluraves</taxon>
        <taxon>Australaves</taxon>
        <taxon>Passeriformes</taxon>
        <taxon>Sylvioidea</taxon>
        <taxon>Hirundinidae</taxon>
        <taxon>Hirundo</taxon>
    </lineage>
</organism>
<dbReference type="GO" id="GO:0008083">
    <property type="term" value="F:growth factor activity"/>
    <property type="evidence" value="ECO:0007669"/>
    <property type="project" value="UniProtKB-KW"/>
</dbReference>
<dbReference type="STRING" id="333673.A0A3M0KKM8"/>
<dbReference type="GO" id="GO:0004488">
    <property type="term" value="F:methylenetetrahydrofolate dehydrogenase (NADP+) activity"/>
    <property type="evidence" value="ECO:0007669"/>
    <property type="project" value="InterPro"/>
</dbReference>
<evidence type="ECO:0000256" key="8">
    <source>
        <dbReference type="ARBA" id="ARBA00022536"/>
    </source>
</evidence>
<evidence type="ECO:0000256" key="19">
    <source>
        <dbReference type="ARBA" id="ARBA00023157"/>
    </source>
</evidence>
<dbReference type="PRINTS" id="PR00009">
    <property type="entry name" value="EGFTGF"/>
</dbReference>
<feature type="disulfide bond" evidence="27">
    <location>
        <begin position="418"/>
        <end position="427"/>
    </location>
</feature>
<evidence type="ECO:0000256" key="3">
    <source>
        <dbReference type="ARBA" id="ARBA00011738"/>
    </source>
</evidence>
<evidence type="ECO:0000313" key="30">
    <source>
        <dbReference type="EMBL" id="RMC13626.1"/>
    </source>
</evidence>
<dbReference type="InterPro" id="IPR046346">
    <property type="entry name" value="Aminoacid_DH-like_N_sf"/>
</dbReference>
<evidence type="ECO:0000256" key="28">
    <source>
        <dbReference type="SAM" id="Phobius"/>
    </source>
</evidence>
<dbReference type="FunFam" id="3.40.50.10860:FF:000005">
    <property type="entry name" value="C-1-tetrahydrofolate synthase, cytoplasmic, putative"/>
    <property type="match status" value="1"/>
</dbReference>
<gene>
    <name evidence="30" type="ORF">DUI87_08703</name>
</gene>